<gene>
    <name evidence="5" type="primary">argD</name>
    <name evidence="6" type="ORF">GIY09_02465</name>
</gene>
<dbReference type="InterPro" id="IPR015424">
    <property type="entry name" value="PyrdxlP-dep_Trfase"/>
</dbReference>
<keyword evidence="7" id="KW-1185">Reference proteome</keyword>
<dbReference type="InterPro" id="IPR005814">
    <property type="entry name" value="Aminotrans_3"/>
</dbReference>
<organism evidence="6 7">
    <name type="scientific">Fundicoccus ignavus</name>
    <dbReference type="NCBI Taxonomy" id="2664442"/>
    <lineage>
        <taxon>Bacteria</taxon>
        <taxon>Bacillati</taxon>
        <taxon>Bacillota</taxon>
        <taxon>Bacilli</taxon>
        <taxon>Lactobacillales</taxon>
        <taxon>Aerococcaceae</taxon>
        <taxon>Fundicoccus</taxon>
    </lineage>
</organism>
<protein>
    <recommendedName>
        <fullName evidence="5">Acetylornithine aminotransferase</fullName>
        <shortName evidence="5">ACOAT</shortName>
        <ecNumber evidence="5">2.6.1.11</ecNumber>
    </recommendedName>
</protein>
<dbReference type="InterPro" id="IPR015421">
    <property type="entry name" value="PyrdxlP-dep_Trfase_major"/>
</dbReference>
<dbReference type="GO" id="GO:0006526">
    <property type="term" value="P:L-arginine biosynthetic process"/>
    <property type="evidence" value="ECO:0007669"/>
    <property type="project" value="UniProtKB-UniRule"/>
</dbReference>
<dbReference type="EC" id="2.6.1.11" evidence="5"/>
<feature type="modified residue" description="N6-(pyridoxal phosphate)lysine" evidence="5">
    <location>
        <position position="253"/>
    </location>
</feature>
<evidence type="ECO:0000313" key="7">
    <source>
        <dbReference type="Proteomes" id="UP000430975"/>
    </source>
</evidence>
<dbReference type="NCBIfam" id="TIGR00707">
    <property type="entry name" value="argD"/>
    <property type="match status" value="1"/>
</dbReference>
<feature type="binding site" evidence="5">
    <location>
        <begin position="224"/>
        <end position="227"/>
    </location>
    <ligand>
        <name>pyridoxal 5'-phosphate</name>
        <dbReference type="ChEBI" id="CHEBI:597326"/>
    </ligand>
</feature>
<dbReference type="CDD" id="cd00610">
    <property type="entry name" value="OAT_like"/>
    <property type="match status" value="1"/>
</dbReference>
<dbReference type="AlphaFoldDB" id="A0A6I2GGW0"/>
<dbReference type="PIRSF" id="PIRSF000521">
    <property type="entry name" value="Transaminase_4ab_Lys_Orn"/>
    <property type="match status" value="1"/>
</dbReference>
<comment type="miscellaneous">
    <text evidence="5">May also have succinyldiaminopimelate aminotransferase activity, thus carrying out the corresponding step in lysine biosynthesis.</text>
</comment>
<comment type="caution">
    <text evidence="6">The sequence shown here is derived from an EMBL/GenBank/DDBJ whole genome shotgun (WGS) entry which is preliminary data.</text>
</comment>
<feature type="binding site" evidence="5">
    <location>
        <position position="282"/>
    </location>
    <ligand>
        <name>pyridoxal 5'-phosphate</name>
        <dbReference type="ChEBI" id="CHEBI:597326"/>
    </ligand>
</feature>
<dbReference type="Pfam" id="PF00202">
    <property type="entry name" value="Aminotran_3"/>
    <property type="match status" value="1"/>
</dbReference>
<comment type="pathway">
    <text evidence="5">Amino-acid biosynthesis; L-arginine biosynthesis; N(2)-acetyl-L-ornithine from L-glutamate: step 4/4.</text>
</comment>
<dbReference type="PROSITE" id="PS00600">
    <property type="entry name" value="AA_TRANSFER_CLASS_3"/>
    <property type="match status" value="1"/>
</dbReference>
<dbReference type="PANTHER" id="PTHR11986:SF79">
    <property type="entry name" value="ACETYLORNITHINE AMINOTRANSFERASE, MITOCHONDRIAL"/>
    <property type="match status" value="1"/>
</dbReference>
<comment type="subunit">
    <text evidence="5">Homodimer.</text>
</comment>
<evidence type="ECO:0000313" key="6">
    <source>
        <dbReference type="EMBL" id="MRI84761.1"/>
    </source>
</evidence>
<proteinExistence type="inferred from homology"/>
<dbReference type="GO" id="GO:0042802">
    <property type="term" value="F:identical protein binding"/>
    <property type="evidence" value="ECO:0007669"/>
    <property type="project" value="TreeGrafter"/>
</dbReference>
<dbReference type="Proteomes" id="UP000430975">
    <property type="component" value="Unassembled WGS sequence"/>
</dbReference>
<dbReference type="FunFam" id="3.40.640.10:FF:000004">
    <property type="entry name" value="Acetylornithine aminotransferase"/>
    <property type="match status" value="1"/>
</dbReference>
<dbReference type="GO" id="GO:0005737">
    <property type="term" value="C:cytoplasm"/>
    <property type="evidence" value="ECO:0007669"/>
    <property type="project" value="UniProtKB-SubCell"/>
</dbReference>
<feature type="binding site" evidence="5">
    <location>
        <begin position="106"/>
        <end position="107"/>
    </location>
    <ligand>
        <name>pyridoxal 5'-phosphate</name>
        <dbReference type="ChEBI" id="CHEBI:597326"/>
    </ligand>
</feature>
<dbReference type="InterPro" id="IPR049704">
    <property type="entry name" value="Aminotrans_3_PPA_site"/>
</dbReference>
<comment type="similarity">
    <text evidence="5">Belongs to the class-III pyridoxal-phosphate-dependent aminotransferase family. ArgD subfamily.</text>
</comment>
<keyword evidence="3 5" id="KW-0808">Transferase</keyword>
<reference evidence="6 7" key="1">
    <citation type="submission" date="2019-11" db="EMBL/GenBank/DDBJ databases">
        <title>Characterisation of Fundicoccus ignavus gen. nov. sp. nov., a novel genus of the family Aerococcaceae isolated from bulk tank milk.</title>
        <authorList>
            <person name="Siebert A."/>
            <person name="Huptas C."/>
            <person name="Wenning M."/>
            <person name="Scherer S."/>
            <person name="Doll E.V."/>
        </authorList>
    </citation>
    <scope>NUCLEOTIDE SEQUENCE [LARGE SCALE GENOMIC DNA]</scope>
    <source>
        <strain evidence="6 7">WS4759</strain>
    </source>
</reference>
<evidence type="ECO:0000256" key="2">
    <source>
        <dbReference type="ARBA" id="ARBA00022605"/>
    </source>
</evidence>
<dbReference type="SUPFAM" id="SSF53383">
    <property type="entry name" value="PLP-dependent transferases"/>
    <property type="match status" value="1"/>
</dbReference>
<keyword evidence="5" id="KW-0055">Arginine biosynthesis</keyword>
<dbReference type="HAMAP" id="MF_01107">
    <property type="entry name" value="ArgD_aminotrans_3"/>
    <property type="match status" value="1"/>
</dbReference>
<keyword evidence="4 5" id="KW-0663">Pyridoxal phosphate</keyword>
<evidence type="ECO:0000256" key="3">
    <source>
        <dbReference type="ARBA" id="ARBA00022679"/>
    </source>
</evidence>
<evidence type="ECO:0000256" key="1">
    <source>
        <dbReference type="ARBA" id="ARBA00022576"/>
    </source>
</evidence>
<dbReference type="GO" id="GO:0030170">
    <property type="term" value="F:pyridoxal phosphate binding"/>
    <property type="evidence" value="ECO:0007669"/>
    <property type="project" value="InterPro"/>
</dbReference>
<dbReference type="InterPro" id="IPR015422">
    <property type="entry name" value="PyrdxlP-dep_Trfase_small"/>
</dbReference>
<accession>A0A6I2GGW0</accession>
<evidence type="ECO:0000256" key="4">
    <source>
        <dbReference type="ARBA" id="ARBA00022898"/>
    </source>
</evidence>
<dbReference type="NCBIfam" id="NF002325">
    <property type="entry name" value="PRK01278.1"/>
    <property type="match status" value="1"/>
</dbReference>
<sequence>MSEQSEWTKRGQQVLMNTYQRGEKVFTHGKGAWITNAEGQEFLDFVSGIATNVLGHADSGLAQAISQQAQTLIHTSNLFWNQPAIELAEALVKLSNLDKTFFANSGTEANEGAIKLARKWGQATKGEAATDIITMEHSFHGRTFAALTATGQPEMHQNIGPMLSGFKYVPFNDATTLKATINQNTCAILVEIIQGEGGINIMTPDFIKALIEIQQEHNVLIMIDEIQTGMGRTGTLFAYQNTDLQPDIITLAKGLGGGVPIGAILAKESIAQYFDIGSHGTTFGGNPLATAAGKYIVEEIQEKDLLANVQQKHDYLMQQLKLLQTQTNIIKDIRGWGLLLGLELDVPVADVIQSAYTNGLLVTSSKHNVLRLLPPLNVNTTEIDVFIERLAKTLSQLN</sequence>
<keyword evidence="2 5" id="KW-0028">Amino-acid biosynthesis</keyword>
<dbReference type="InterPro" id="IPR004636">
    <property type="entry name" value="AcOrn/SuccOrn_fam"/>
</dbReference>
<dbReference type="PANTHER" id="PTHR11986">
    <property type="entry name" value="AMINOTRANSFERASE CLASS III"/>
    <property type="match status" value="1"/>
</dbReference>
<evidence type="ECO:0000256" key="5">
    <source>
        <dbReference type="HAMAP-Rule" id="MF_01107"/>
    </source>
</evidence>
<dbReference type="EMBL" id="WJQS01000002">
    <property type="protein sequence ID" value="MRI84761.1"/>
    <property type="molecule type" value="Genomic_DNA"/>
</dbReference>
<feature type="binding site" evidence="5">
    <location>
        <position position="281"/>
    </location>
    <ligand>
        <name>N(2)-acetyl-L-ornithine</name>
        <dbReference type="ChEBI" id="CHEBI:57805"/>
    </ligand>
</feature>
<keyword evidence="5" id="KW-0963">Cytoplasm</keyword>
<dbReference type="GO" id="GO:0003992">
    <property type="term" value="F:N2-acetyl-L-ornithine:2-oxoglutarate 5-aminotransferase activity"/>
    <property type="evidence" value="ECO:0007669"/>
    <property type="project" value="UniProtKB-UniRule"/>
</dbReference>
<comment type="catalytic activity">
    <reaction evidence="5">
        <text>N(2)-acetyl-L-ornithine + 2-oxoglutarate = N-acetyl-L-glutamate 5-semialdehyde + L-glutamate</text>
        <dbReference type="Rhea" id="RHEA:18049"/>
        <dbReference type="ChEBI" id="CHEBI:16810"/>
        <dbReference type="ChEBI" id="CHEBI:29123"/>
        <dbReference type="ChEBI" id="CHEBI:29985"/>
        <dbReference type="ChEBI" id="CHEBI:57805"/>
        <dbReference type="EC" id="2.6.1.11"/>
    </reaction>
</comment>
<dbReference type="InterPro" id="IPR050103">
    <property type="entry name" value="Class-III_PLP-dep_AT"/>
</dbReference>
<keyword evidence="1 5" id="KW-0032">Aminotransferase</keyword>
<dbReference type="RefSeq" id="WP_153863134.1">
    <property type="nucleotide sequence ID" value="NZ_WJQS01000002.1"/>
</dbReference>
<comment type="cofactor">
    <cofactor evidence="5">
        <name>pyridoxal 5'-phosphate</name>
        <dbReference type="ChEBI" id="CHEBI:597326"/>
    </cofactor>
    <text evidence="5">Binds 1 pyridoxal phosphate per subunit.</text>
</comment>
<dbReference type="Gene3D" id="3.40.640.10">
    <property type="entry name" value="Type I PLP-dependent aspartate aminotransferase-like (Major domain)"/>
    <property type="match status" value="1"/>
</dbReference>
<feature type="binding site" evidence="5">
    <location>
        <position position="139"/>
    </location>
    <ligand>
        <name>pyridoxal 5'-phosphate</name>
        <dbReference type="ChEBI" id="CHEBI:597326"/>
    </ligand>
</feature>
<dbReference type="UniPathway" id="UPA00068">
    <property type="reaction ID" value="UER00109"/>
</dbReference>
<dbReference type="Gene3D" id="3.90.1150.10">
    <property type="entry name" value="Aspartate Aminotransferase, domain 1"/>
    <property type="match status" value="1"/>
</dbReference>
<name>A0A6I2GGW0_9LACT</name>
<feature type="binding site" evidence="5">
    <location>
        <position position="142"/>
    </location>
    <ligand>
        <name>N(2)-acetyl-L-ornithine</name>
        <dbReference type="ChEBI" id="CHEBI:57805"/>
    </ligand>
</feature>
<comment type="subcellular location">
    <subcellularLocation>
        <location evidence="5">Cytoplasm</location>
    </subcellularLocation>
</comment>